<dbReference type="PROSITE" id="PS50893">
    <property type="entry name" value="ABC_TRANSPORTER_2"/>
    <property type="match status" value="1"/>
</dbReference>
<evidence type="ECO:0000256" key="3">
    <source>
        <dbReference type="ARBA" id="ARBA00022840"/>
    </source>
</evidence>
<dbReference type="SUPFAM" id="SSF52540">
    <property type="entry name" value="P-loop containing nucleoside triphosphate hydrolases"/>
    <property type="match status" value="1"/>
</dbReference>
<comment type="similarity">
    <text evidence="1">Belongs to the ABC transporter superfamily. Ycf16 family.</text>
</comment>
<evidence type="ECO:0000256" key="1">
    <source>
        <dbReference type="ARBA" id="ARBA00006216"/>
    </source>
</evidence>
<dbReference type="SMART" id="SM00382">
    <property type="entry name" value="AAA"/>
    <property type="match status" value="1"/>
</dbReference>
<dbReference type="CDD" id="cd03217">
    <property type="entry name" value="ABC_FeS_Assembly"/>
    <property type="match status" value="1"/>
</dbReference>
<dbReference type="RefSeq" id="WP_010883329.1">
    <property type="nucleotide sequence ID" value="NC_005043.1"/>
</dbReference>
<proteinExistence type="inferred from homology"/>
<keyword evidence="2" id="KW-0547">Nucleotide-binding</keyword>
<evidence type="ECO:0000259" key="4">
    <source>
        <dbReference type="PROSITE" id="PS50893"/>
    </source>
</evidence>
<dbReference type="GeneID" id="45050742"/>
<dbReference type="InterPro" id="IPR003593">
    <property type="entry name" value="AAA+_ATPase"/>
</dbReference>
<dbReference type="PANTHER" id="PTHR43204:SF1">
    <property type="entry name" value="ABC TRANSPORTER I FAMILY MEMBER 6, CHLOROPLASTIC"/>
    <property type="match status" value="1"/>
</dbReference>
<reference evidence="5" key="1">
    <citation type="submission" date="2002-05" db="EMBL/GenBank/DDBJ databases">
        <title>The genome sequence of Chlamydia pneumoniae TW183 and comparison with other Chlamydia strains based on whole genome sequence analysis.</title>
        <authorList>
            <person name="Geng M.M."/>
            <person name="Schuhmacher A."/>
            <person name="Muehldorfer I."/>
            <person name="Bensch K.W."/>
            <person name="Schaefer K.P."/>
            <person name="Schneider S."/>
            <person name="Pohl T."/>
            <person name="Essig A."/>
            <person name="Marre R."/>
            <person name="Melchers K."/>
        </authorList>
    </citation>
    <scope>NUCLEOTIDE SEQUENCE [LARGE SCALE GENOMIC DNA]</scope>
    <source>
        <strain evidence="5">TW-183</strain>
    </source>
</reference>
<organism evidence="5 6">
    <name type="scientific">Chlamydia pneumoniae</name>
    <name type="common">Chlamydophila pneumoniae</name>
    <dbReference type="NCBI Taxonomy" id="83558"/>
    <lineage>
        <taxon>Bacteria</taxon>
        <taxon>Pseudomonadati</taxon>
        <taxon>Chlamydiota</taxon>
        <taxon>Chlamydiia</taxon>
        <taxon>Chlamydiales</taxon>
        <taxon>Chlamydiaceae</taxon>
        <taxon>Chlamydia/Chlamydophila group</taxon>
        <taxon>Chlamydia</taxon>
    </lineage>
</organism>
<dbReference type="Gene3D" id="3.40.50.300">
    <property type="entry name" value="P-loop containing nucleotide triphosphate hydrolases"/>
    <property type="match status" value="1"/>
</dbReference>
<dbReference type="Pfam" id="PF00005">
    <property type="entry name" value="ABC_tran"/>
    <property type="match status" value="1"/>
</dbReference>
<feature type="domain" description="ABC transporter" evidence="4">
    <location>
        <begin position="2"/>
        <end position="251"/>
    </location>
</feature>
<evidence type="ECO:0000313" key="5">
    <source>
        <dbReference type="EMBL" id="AAP98647.1"/>
    </source>
</evidence>
<dbReference type="InterPro" id="IPR003439">
    <property type="entry name" value="ABC_transporter-like_ATP-bd"/>
</dbReference>
<evidence type="ECO:0000313" key="6">
    <source>
        <dbReference type="Proteomes" id="UP000000424"/>
    </source>
</evidence>
<gene>
    <name evidence="5" type="ordered locus">CpB0718</name>
</gene>
<accession>A0ABN3YQ74</accession>
<sequence>MLKIKHLHASCNDVKILDDFNLNIQPGTMHVIMGPNGAGKSTLAKILAGDESVLVSSGEIALQEQNLLSMLPEERSRAGLFVGFQMPPEIPGVNNKMFLRDAYNARRRANQEGDISIDEFNTLLSTVLETYEYNATTDLFLDRNVNEGFSGGERKRNEICQMLVLEPEMVLLDEPDSGLDVDALRLICRVLEKYRELHPTSSLCIVTHNPKLGNLIRPDVVHLLLDGRVALSGDVSLMHELEAKSYQEVTKRVAWR</sequence>
<evidence type="ECO:0000256" key="2">
    <source>
        <dbReference type="ARBA" id="ARBA00022741"/>
    </source>
</evidence>
<name>A0ABN3YQ74_CHLPN</name>
<dbReference type="Proteomes" id="UP000000424">
    <property type="component" value="Chromosome"/>
</dbReference>
<dbReference type="InterPro" id="IPR017871">
    <property type="entry name" value="ABC_transporter-like_CS"/>
</dbReference>
<dbReference type="InterPro" id="IPR027417">
    <property type="entry name" value="P-loop_NTPase"/>
</dbReference>
<protein>
    <submittedName>
        <fullName evidence="5">ABC transporter ATPase</fullName>
    </submittedName>
</protein>
<dbReference type="NCBIfam" id="TIGR01978">
    <property type="entry name" value="sufC"/>
    <property type="match status" value="1"/>
</dbReference>
<dbReference type="PROSITE" id="PS00211">
    <property type="entry name" value="ABC_TRANSPORTER_1"/>
    <property type="match status" value="1"/>
</dbReference>
<dbReference type="PANTHER" id="PTHR43204">
    <property type="entry name" value="ABC TRANSPORTER I FAMILY MEMBER 6, CHLOROPLASTIC"/>
    <property type="match status" value="1"/>
</dbReference>
<keyword evidence="3" id="KW-0067">ATP-binding</keyword>
<keyword evidence="6" id="KW-1185">Reference proteome</keyword>
<dbReference type="EMBL" id="AE009440">
    <property type="protein sequence ID" value="AAP98647.1"/>
    <property type="molecule type" value="Genomic_DNA"/>
</dbReference>
<dbReference type="InterPro" id="IPR010230">
    <property type="entry name" value="FeS-cluster_ATPase_SufC"/>
</dbReference>